<reference evidence="8 9" key="1">
    <citation type="submission" date="2017-05" db="EMBL/GenBank/DDBJ databases">
        <title>Draft genome sequence of Elsinoe australis.</title>
        <authorList>
            <person name="Cheng Q."/>
        </authorList>
    </citation>
    <scope>NUCLEOTIDE SEQUENCE [LARGE SCALE GENOMIC DNA]</scope>
    <source>
        <strain evidence="8 9">NL1</strain>
    </source>
</reference>
<feature type="compositionally biased region" description="Basic and acidic residues" evidence="6">
    <location>
        <begin position="68"/>
        <end position="79"/>
    </location>
</feature>
<evidence type="ECO:0000256" key="6">
    <source>
        <dbReference type="SAM" id="MobiDB-lite"/>
    </source>
</evidence>
<feature type="compositionally biased region" description="Polar residues" evidence="6">
    <location>
        <begin position="96"/>
        <end position="112"/>
    </location>
</feature>
<evidence type="ECO:0000256" key="1">
    <source>
        <dbReference type="ARBA" id="ARBA00004123"/>
    </source>
</evidence>
<dbReference type="AlphaFoldDB" id="A0A2P7ZQI1"/>
<evidence type="ECO:0000256" key="5">
    <source>
        <dbReference type="ARBA" id="ARBA00023242"/>
    </source>
</evidence>
<feature type="compositionally biased region" description="Pro residues" evidence="6">
    <location>
        <begin position="322"/>
        <end position="334"/>
    </location>
</feature>
<dbReference type="PROSITE" id="PS00036">
    <property type="entry name" value="BZIP_BASIC"/>
    <property type="match status" value="1"/>
</dbReference>
<dbReference type="GO" id="GO:0005634">
    <property type="term" value="C:nucleus"/>
    <property type="evidence" value="ECO:0007669"/>
    <property type="project" value="UniProtKB-SubCell"/>
</dbReference>
<evidence type="ECO:0000256" key="4">
    <source>
        <dbReference type="ARBA" id="ARBA00023163"/>
    </source>
</evidence>
<evidence type="ECO:0000259" key="7">
    <source>
        <dbReference type="PROSITE" id="PS00036"/>
    </source>
</evidence>
<evidence type="ECO:0000256" key="2">
    <source>
        <dbReference type="ARBA" id="ARBA00023015"/>
    </source>
</evidence>
<evidence type="ECO:0000313" key="9">
    <source>
        <dbReference type="Proteomes" id="UP000243723"/>
    </source>
</evidence>
<dbReference type="InterPro" id="IPR004827">
    <property type="entry name" value="bZIP"/>
</dbReference>
<comment type="caution">
    <text evidence="8">The sequence shown here is derived from an EMBL/GenBank/DDBJ whole genome shotgun (WGS) entry which is preliminary data.</text>
</comment>
<organism evidence="8 9">
    <name type="scientific">Elsinoe australis</name>
    <dbReference type="NCBI Taxonomy" id="40998"/>
    <lineage>
        <taxon>Eukaryota</taxon>
        <taxon>Fungi</taxon>
        <taxon>Dikarya</taxon>
        <taxon>Ascomycota</taxon>
        <taxon>Pezizomycotina</taxon>
        <taxon>Dothideomycetes</taxon>
        <taxon>Dothideomycetidae</taxon>
        <taxon>Myriangiales</taxon>
        <taxon>Elsinoaceae</taxon>
        <taxon>Elsinoe</taxon>
    </lineage>
</organism>
<dbReference type="CDD" id="cd14705">
    <property type="entry name" value="bZIP_Zip1"/>
    <property type="match status" value="1"/>
</dbReference>
<protein>
    <submittedName>
        <fullName evidence="8">Regulatory protein cys-3</fullName>
    </submittedName>
</protein>
<feature type="region of interest" description="Disordered" evidence="6">
    <location>
        <begin position="1"/>
        <end position="112"/>
    </location>
</feature>
<dbReference type="GO" id="GO:0000977">
    <property type="term" value="F:RNA polymerase II transcription regulatory region sequence-specific DNA binding"/>
    <property type="evidence" value="ECO:0007669"/>
    <property type="project" value="TreeGrafter"/>
</dbReference>
<keyword evidence="2" id="KW-0805">Transcription regulation</keyword>
<dbReference type="PANTHER" id="PTHR13044:SF14">
    <property type="entry name" value="CRYPTOCEPHAL, ISOFORM A"/>
    <property type="match status" value="1"/>
</dbReference>
<feature type="compositionally biased region" description="Low complexity" evidence="6">
    <location>
        <begin position="55"/>
        <end position="67"/>
    </location>
</feature>
<keyword evidence="3" id="KW-0238">DNA-binding</keyword>
<name>A0A2P7ZQI1_9PEZI</name>
<dbReference type="GO" id="GO:0001228">
    <property type="term" value="F:DNA-binding transcription activator activity, RNA polymerase II-specific"/>
    <property type="evidence" value="ECO:0007669"/>
    <property type="project" value="TreeGrafter"/>
</dbReference>
<keyword evidence="9" id="KW-1185">Reference proteome</keyword>
<dbReference type="Proteomes" id="UP000243723">
    <property type="component" value="Unassembled WGS sequence"/>
</dbReference>
<keyword evidence="4" id="KW-0804">Transcription</keyword>
<dbReference type="Pfam" id="PF07716">
    <property type="entry name" value="bZIP_2"/>
    <property type="match status" value="1"/>
</dbReference>
<keyword evidence="5" id="KW-0539">Nucleus</keyword>
<evidence type="ECO:0000313" key="8">
    <source>
        <dbReference type="EMBL" id="PSK50462.1"/>
    </source>
</evidence>
<accession>A0A2P7ZQI1</accession>
<sequence length="381" mass="41297">MQGTAPDPRWSAHSGAGYLPAMTRKTQPGSACVPPSLVHQKRSSSSAGTPGHFISGSASPSGSYSSYGRDEQTSPKAHDPAGGMQAPSSGMEHMSLSRSPNMGAGQSPTFQQEQSYSAGMLVTGLGGQSTYQLMTVQTANGTVQVPVDIQAASRLADEKRRRNAGASARFRERRKKKEMEASSTIRKLETQVKHLSEDLDFYRRERDYLANVVMQAPGADRHFPRPASPRLRRESSVAASAGDSSDRGYDFVQEQPHSREDGRNVRRRTSSFHGNTDSGPPPGLRTPATAVTAPSQYFNPPSQAPPSGSWSRPEYMSNPAARPEPPRNPFPPPSRNQLPPLNLPPVMQAAPPTGPQNPYAGHRLDKPWSHGPPPHFPRDPR</sequence>
<dbReference type="Gene3D" id="1.20.5.170">
    <property type="match status" value="1"/>
</dbReference>
<dbReference type="PANTHER" id="PTHR13044">
    <property type="entry name" value="ACTIVATING TRANSCRIPTION FACTOR ATF 4/5"/>
    <property type="match status" value="1"/>
</dbReference>
<feature type="region of interest" description="Disordered" evidence="6">
    <location>
        <begin position="156"/>
        <end position="183"/>
    </location>
</feature>
<proteinExistence type="predicted"/>
<evidence type="ECO:0000256" key="3">
    <source>
        <dbReference type="ARBA" id="ARBA00023125"/>
    </source>
</evidence>
<dbReference type="EMBL" id="NHZQ01000138">
    <property type="protein sequence ID" value="PSK50462.1"/>
    <property type="molecule type" value="Genomic_DNA"/>
</dbReference>
<gene>
    <name evidence="8" type="ORF">B9Z65_406</name>
</gene>
<dbReference type="OrthoDB" id="2247093at2759"/>
<comment type="subcellular location">
    <subcellularLocation>
        <location evidence="1">Nucleus</location>
    </subcellularLocation>
</comment>
<feature type="region of interest" description="Disordered" evidence="6">
    <location>
        <begin position="219"/>
        <end position="381"/>
    </location>
</feature>
<feature type="compositionally biased region" description="Polar residues" evidence="6">
    <location>
        <begin position="292"/>
        <end position="310"/>
    </location>
</feature>
<feature type="domain" description="BZIP" evidence="7">
    <location>
        <begin position="159"/>
        <end position="173"/>
    </location>
</feature>
<dbReference type="SUPFAM" id="SSF57959">
    <property type="entry name" value="Leucine zipper domain"/>
    <property type="match status" value="1"/>
</dbReference>
<dbReference type="InterPro" id="IPR046347">
    <property type="entry name" value="bZIP_sf"/>
</dbReference>